<reference evidence="1 2" key="1">
    <citation type="submission" date="2018-06" db="EMBL/GenBank/DDBJ databases">
        <authorList>
            <consortium name="Pathogen Informatics"/>
            <person name="Doyle S."/>
        </authorList>
    </citation>
    <scope>NUCLEOTIDE SEQUENCE [LARGE SCALE GENOMIC DNA]</scope>
    <source>
        <strain evidence="1 2">NCTC13291</strain>
    </source>
</reference>
<accession>A0A379N2W7</accession>
<dbReference type="OrthoDB" id="8454109at2"/>
<evidence type="ECO:0000313" key="2">
    <source>
        <dbReference type="Proteomes" id="UP000254919"/>
    </source>
</evidence>
<dbReference type="EMBL" id="UGVN01000001">
    <property type="protein sequence ID" value="SUE41707.1"/>
    <property type="molecule type" value="Genomic_DNA"/>
</dbReference>
<sequence>MTAARPRICVCLSGQMRRFESGLGWLRTLREQAEVSVVVATWRERGAKVSGPMNASRLDLVLPPGLLRALPAEWKSQRFFEVFPALRRHLAQRAESETVTREAIEAAVGPARIHVEDAFPFGFYENRQRHPDGAPHGTDPYTLRQFYKVFQAGVMKRDLEQEQGARFDAVLRLRPDKALHRVDLPLLLSAGPRDLFTDHFREGAAGDQLAAGSSEALDIYAGFFPHAFRKATEGSWREVHGELHDWLVGAGLTVRPMTSQLGLAPDGLLSVEEVMAVLREAAAGPAPLGPQAAYVLRTLEADEALQAGDMRRAMALARQDLPAPEGIGMSGRLLLMGRALQALGNRRASFLAAALSLVGQPENALIWQGPGSANEELNLLLENAPGLLRPGIQPWAVVTDVAAEITGHGGDLLPLAALLEEPGFRREAEAALADAMGRAARNGGLQAHLSRLFEEGGCPVEAELACATAVELLPHDMALRQRLESLREG</sequence>
<proteinExistence type="predicted"/>
<organism evidence="1 2">
    <name type="scientific">Roseomonas mucosa</name>
    <dbReference type="NCBI Taxonomy" id="207340"/>
    <lineage>
        <taxon>Bacteria</taxon>
        <taxon>Pseudomonadati</taxon>
        <taxon>Pseudomonadota</taxon>
        <taxon>Alphaproteobacteria</taxon>
        <taxon>Acetobacterales</taxon>
        <taxon>Roseomonadaceae</taxon>
        <taxon>Roseomonas</taxon>
    </lineage>
</organism>
<name>A0A379N2W7_9PROT</name>
<dbReference type="AlphaFoldDB" id="A0A379N2W7"/>
<dbReference type="RefSeq" id="WP_139323252.1">
    <property type="nucleotide sequence ID" value="NZ_CBCSHT010000015.1"/>
</dbReference>
<protein>
    <submittedName>
        <fullName evidence="1">Uncharacterized protein</fullName>
    </submittedName>
</protein>
<gene>
    <name evidence="1" type="ORF">NCTC13291_03304</name>
</gene>
<evidence type="ECO:0000313" key="1">
    <source>
        <dbReference type="EMBL" id="SUE41707.1"/>
    </source>
</evidence>
<dbReference type="Proteomes" id="UP000254919">
    <property type="component" value="Unassembled WGS sequence"/>
</dbReference>